<comment type="caution">
    <text evidence="1">The sequence shown here is derived from an EMBL/GenBank/DDBJ whole genome shotgun (WGS) entry which is preliminary data.</text>
</comment>
<name>I3D2W3_9ARCH</name>
<dbReference type="EMBL" id="AEXL02000089">
    <property type="protein sequence ID" value="EIJ66056.1"/>
    <property type="molecule type" value="Genomic_DNA"/>
</dbReference>
<dbReference type="AlphaFoldDB" id="I3D2W3"/>
<gene>
    <name evidence="1" type="ORF">BD31_I1290</name>
</gene>
<protein>
    <submittedName>
        <fullName evidence="1">Uncharacterized protein</fullName>
    </submittedName>
</protein>
<evidence type="ECO:0000313" key="2">
    <source>
        <dbReference type="Proteomes" id="UP000003423"/>
    </source>
</evidence>
<organism evidence="1 2">
    <name type="scientific">Candidatus Nitrosopumilus salarius BD31</name>
    <dbReference type="NCBI Taxonomy" id="859350"/>
    <lineage>
        <taxon>Archaea</taxon>
        <taxon>Nitrososphaerota</taxon>
        <taxon>Nitrososphaeria</taxon>
        <taxon>Nitrosopumilales</taxon>
        <taxon>Nitrosopumilaceae</taxon>
        <taxon>Nitrosopumilus</taxon>
    </lineage>
</organism>
<dbReference type="OrthoDB" id="1011at2157"/>
<keyword evidence="2" id="KW-1185">Reference proteome</keyword>
<dbReference type="Proteomes" id="UP000003423">
    <property type="component" value="Unassembled WGS sequence"/>
</dbReference>
<accession>I3D2W3</accession>
<dbReference type="PATRIC" id="fig|859350.6.peg.910"/>
<proteinExistence type="predicted"/>
<sequence length="60" mass="6666">MNFSKKKITAAFTVELCPKCNALKKRKFLDGDTLFSTSAKCTSCGEITIIEKIFGETLDE</sequence>
<dbReference type="RefSeq" id="WP_008299120.1">
    <property type="nucleotide sequence ID" value="NZ_AEXL02000089.1"/>
</dbReference>
<reference evidence="1 2" key="1">
    <citation type="journal article" date="2012" name="J. Bacteriol.">
        <title>Genome sequence of "Candidatus Nitrosopumilus salaria" BD31, an ammonia-oxidizing archaeon from the San Francisco Bay estuary.</title>
        <authorList>
            <person name="Mosier A.C."/>
            <person name="Allen E.E."/>
            <person name="Kim M."/>
            <person name="Ferriera S."/>
            <person name="Francis C.A."/>
        </authorList>
    </citation>
    <scope>NUCLEOTIDE SEQUENCE [LARGE SCALE GENOMIC DNA]</scope>
    <source>
        <strain evidence="1 2">BD31</strain>
    </source>
</reference>
<evidence type="ECO:0000313" key="1">
    <source>
        <dbReference type="EMBL" id="EIJ66056.1"/>
    </source>
</evidence>